<gene>
    <name evidence="3" type="ORF">KL86PLE_70033</name>
</gene>
<reference evidence="3" key="1">
    <citation type="submission" date="2016-08" db="EMBL/GenBank/DDBJ databases">
        <authorList>
            <person name="Seilhamer J.J."/>
        </authorList>
    </citation>
    <scope>NUCLEOTIDE SEQUENCE</scope>
    <source>
        <strain evidence="3">86</strain>
    </source>
</reference>
<dbReference type="AlphaFoldDB" id="A0A212LL52"/>
<dbReference type="InterPro" id="IPR014567">
    <property type="entry name" value="UCP031900"/>
</dbReference>
<feature type="signal peptide" evidence="1">
    <location>
        <begin position="1"/>
        <end position="23"/>
    </location>
</feature>
<evidence type="ECO:0000259" key="2">
    <source>
        <dbReference type="Pfam" id="PF13449"/>
    </source>
</evidence>
<dbReference type="Pfam" id="PF13449">
    <property type="entry name" value="Phytase-like"/>
    <property type="match status" value="1"/>
</dbReference>
<evidence type="ECO:0000256" key="1">
    <source>
        <dbReference type="SAM" id="SignalP"/>
    </source>
</evidence>
<organism evidence="3">
    <name type="scientific">uncultured Pleomorphomonas sp</name>
    <dbReference type="NCBI Taxonomy" id="442121"/>
    <lineage>
        <taxon>Bacteria</taxon>
        <taxon>Pseudomonadati</taxon>
        <taxon>Pseudomonadota</taxon>
        <taxon>Alphaproteobacteria</taxon>
        <taxon>Hyphomicrobiales</taxon>
        <taxon>Pleomorphomonadaceae</taxon>
        <taxon>Pleomorphomonas</taxon>
        <taxon>environmental samples</taxon>
    </lineage>
</organism>
<accession>A0A212LL52</accession>
<dbReference type="EMBL" id="FMJD01000011">
    <property type="protein sequence ID" value="SCM78250.1"/>
    <property type="molecule type" value="Genomic_DNA"/>
</dbReference>
<name>A0A212LL52_9HYPH</name>
<feature type="domain" description="Phytase-like" evidence="2">
    <location>
        <begin position="65"/>
        <end position="323"/>
    </location>
</feature>
<keyword evidence="1" id="KW-0732">Signal</keyword>
<dbReference type="PIRSF" id="PIRSF031900">
    <property type="entry name" value="UCP031900"/>
    <property type="match status" value="1"/>
</dbReference>
<evidence type="ECO:0000313" key="3">
    <source>
        <dbReference type="EMBL" id="SCM78250.1"/>
    </source>
</evidence>
<proteinExistence type="predicted"/>
<sequence>MRGGRALLPALTALMLIATEAVAADIATRITAKPLAGFSTSEPAKVRFGRLDYIGGFEIRADRREVGGLSGLVISDAGRSFLSLSDDGFMVRAKIERDARGRPVGLSSASIRRLRTPKGPLSLNKALSDTESIDVYIGEGRRPFGVVSFERRPTVMIGPLGADGFVGPLTAIDLPKDVGRLQANRGLESVAALPAGNSLGGRFVILAEAAERDAATDNPPGWVIGGKAPFAFRVRRSDGYDLTDAKVGPDGRLYVLERSFSFLAGIRCRIRAFRLADIRPGALIDGDTLLEASMSEEIDNMEGLSVWKTAGGETRISLISDDNRAFIQRTLYLEFRLGAP</sequence>
<dbReference type="InterPro" id="IPR027372">
    <property type="entry name" value="Phytase-like_dom"/>
</dbReference>
<feature type="chain" id="PRO_5012262063" description="Phytase-like domain-containing protein" evidence="1">
    <location>
        <begin position="24"/>
        <end position="340"/>
    </location>
</feature>
<protein>
    <recommendedName>
        <fullName evidence="2">Phytase-like domain-containing protein</fullName>
    </recommendedName>
</protein>